<dbReference type="GO" id="GO:0005739">
    <property type="term" value="C:mitochondrion"/>
    <property type="evidence" value="ECO:0007669"/>
    <property type="project" value="TreeGrafter"/>
</dbReference>
<evidence type="ECO:0000256" key="2">
    <source>
        <dbReference type="SAM" id="MobiDB-lite"/>
    </source>
</evidence>
<evidence type="ECO:0000259" key="3">
    <source>
        <dbReference type="Pfam" id="PF05347"/>
    </source>
</evidence>
<feature type="region of interest" description="Disordered" evidence="2">
    <location>
        <begin position="71"/>
        <end position="177"/>
    </location>
</feature>
<dbReference type="Proteomes" id="UP000596742">
    <property type="component" value="Unassembled WGS sequence"/>
</dbReference>
<comment type="similarity">
    <text evidence="1">Belongs to the complex I LYR family.</text>
</comment>
<dbReference type="EMBL" id="UYJE01005734">
    <property type="protein sequence ID" value="VDI39844.1"/>
    <property type="molecule type" value="Genomic_DNA"/>
</dbReference>
<feature type="compositionally biased region" description="Basic and acidic residues" evidence="2">
    <location>
        <begin position="167"/>
        <end position="177"/>
    </location>
</feature>
<feature type="domain" description="Complex 1 LYR protein" evidence="3">
    <location>
        <begin position="9"/>
        <end position="59"/>
    </location>
</feature>
<dbReference type="PANTHER" id="PTHR21024">
    <property type="entry name" value="GROWTH HORMONE-INDUCIBLE SOLUBLE PROTEIN-RELATED"/>
    <property type="match status" value="1"/>
</dbReference>
<evidence type="ECO:0000313" key="4">
    <source>
        <dbReference type="EMBL" id="VDI39844.1"/>
    </source>
</evidence>
<name>A0A8B6EVU1_MYTGA</name>
<dbReference type="InterPro" id="IPR008011">
    <property type="entry name" value="Complex1_LYR_dom"/>
</dbReference>
<proteinExistence type="inferred from homology"/>
<dbReference type="Pfam" id="PF05347">
    <property type="entry name" value="Complex1_LYR"/>
    <property type="match status" value="1"/>
</dbReference>
<dbReference type="AlphaFoldDB" id="A0A8B6EVU1"/>
<dbReference type="PANTHER" id="PTHR21024:SF0">
    <property type="entry name" value="ELECTRON TRANSFER FLAVOPROTEIN REGULATORY FACTOR 1"/>
    <property type="match status" value="1"/>
</dbReference>
<protein>
    <recommendedName>
        <fullName evidence="3">Complex 1 LYR protein domain-containing protein</fullName>
    </recommendedName>
</protein>
<keyword evidence="5" id="KW-1185">Reference proteome</keyword>
<dbReference type="CDD" id="cd20265">
    <property type="entry name" value="Complex1_LYR_ETFRF1_LYRM5"/>
    <property type="match status" value="1"/>
</dbReference>
<dbReference type="OrthoDB" id="10258445at2759"/>
<evidence type="ECO:0000313" key="5">
    <source>
        <dbReference type="Proteomes" id="UP000596742"/>
    </source>
</evidence>
<feature type="compositionally biased region" description="Basic and acidic residues" evidence="2">
    <location>
        <begin position="139"/>
        <end position="149"/>
    </location>
</feature>
<dbReference type="InterPro" id="IPR045296">
    <property type="entry name" value="Complex1_LYR_ETFRF1_LYRM5"/>
</dbReference>
<dbReference type="InterPro" id="IPR052000">
    <property type="entry name" value="ETFRF1"/>
</dbReference>
<reference evidence="4" key="1">
    <citation type="submission" date="2018-11" db="EMBL/GenBank/DDBJ databases">
        <authorList>
            <person name="Alioto T."/>
            <person name="Alioto T."/>
        </authorList>
    </citation>
    <scope>NUCLEOTIDE SEQUENCE</scope>
</reference>
<comment type="caution">
    <text evidence="4">The sequence shown here is derived from an EMBL/GenBank/DDBJ whole genome shotgun (WGS) entry which is preliminary data.</text>
</comment>
<evidence type="ECO:0000256" key="1">
    <source>
        <dbReference type="ARBA" id="ARBA00009508"/>
    </source>
</evidence>
<accession>A0A8B6EVU1</accession>
<gene>
    <name evidence="4" type="ORF">MGAL_10B055577</name>
</gene>
<organism evidence="4 5">
    <name type="scientific">Mytilus galloprovincialis</name>
    <name type="common">Mediterranean mussel</name>
    <dbReference type="NCBI Taxonomy" id="29158"/>
    <lineage>
        <taxon>Eukaryota</taxon>
        <taxon>Metazoa</taxon>
        <taxon>Spiralia</taxon>
        <taxon>Lophotrochozoa</taxon>
        <taxon>Mollusca</taxon>
        <taxon>Bivalvia</taxon>
        <taxon>Autobranchia</taxon>
        <taxon>Pteriomorphia</taxon>
        <taxon>Mytilida</taxon>
        <taxon>Mytiloidea</taxon>
        <taxon>Mytilidae</taxon>
        <taxon>Mytilinae</taxon>
        <taxon>Mytilus</taxon>
    </lineage>
</organism>
<sequence>MSGKNLRPRVIELYKTLLYYGKEYPLGYEYFRERLKKAFLGNKDVTDPEKIEQLIARGEFPIKYNDSSKSLLPKDIIDKEKKRPAPRQRRKKQPEEPTKSEGNSENRTTDEVSDEESEQEYGYMILEQDTQDNTNNTHSDQDRERDLGDQRILPISSDEPTIEFDMSEQKLHEVMST</sequence>
<feature type="compositionally biased region" description="Basic and acidic residues" evidence="2">
    <location>
        <begin position="93"/>
        <end position="110"/>
    </location>
</feature>
<dbReference type="GO" id="GO:0090324">
    <property type="term" value="P:negative regulation of oxidative phosphorylation"/>
    <property type="evidence" value="ECO:0007669"/>
    <property type="project" value="InterPro"/>
</dbReference>
<dbReference type="GO" id="GO:0022904">
    <property type="term" value="P:respiratory electron transport chain"/>
    <property type="evidence" value="ECO:0007669"/>
    <property type="project" value="TreeGrafter"/>
</dbReference>